<evidence type="ECO:0000259" key="4">
    <source>
        <dbReference type="PROSITE" id="PS50048"/>
    </source>
</evidence>
<dbReference type="Proteomes" id="UP000807025">
    <property type="component" value="Unassembled WGS sequence"/>
</dbReference>
<comment type="subcellular location">
    <subcellularLocation>
        <location evidence="1">Nucleus</location>
    </subcellularLocation>
</comment>
<feature type="compositionally biased region" description="Pro residues" evidence="3">
    <location>
        <begin position="219"/>
        <end position="237"/>
    </location>
</feature>
<feature type="domain" description="Zn(2)-C6 fungal-type" evidence="4">
    <location>
        <begin position="139"/>
        <end position="170"/>
    </location>
</feature>
<dbReference type="AlphaFoldDB" id="A0A9P6A5B4"/>
<feature type="compositionally biased region" description="Polar residues" evidence="3">
    <location>
        <begin position="294"/>
        <end position="303"/>
    </location>
</feature>
<feature type="compositionally biased region" description="Low complexity" evidence="3">
    <location>
        <begin position="81"/>
        <end position="94"/>
    </location>
</feature>
<keyword evidence="6" id="KW-1185">Reference proteome</keyword>
<dbReference type="Gene3D" id="4.10.240.10">
    <property type="entry name" value="Zn(2)-C6 fungal-type DNA-binding domain"/>
    <property type="match status" value="1"/>
</dbReference>
<evidence type="ECO:0000313" key="6">
    <source>
        <dbReference type="Proteomes" id="UP000807025"/>
    </source>
</evidence>
<evidence type="ECO:0000256" key="3">
    <source>
        <dbReference type="SAM" id="MobiDB-lite"/>
    </source>
</evidence>
<sequence length="471" mass="51280">MPLSPPQQPAAPRSAASRTLPQHRRTPSLTDPSPQTTTLPSIRQLRLPPPGIAQPHPGQSAEHLVSYTYPAPPHFVHHHPSSSSTTTISASSAPQAPPPPPPQQHLGRDRDVDVYTMAESDIEDTEQPPKKKRRRQALSCTECKRRKIKCDRTQPCGPCSRRGEQAKCHWHVIEPIEKYVTRTEYDDLKSRFEHLEALVRSIAPQGLVFHPPSIHSAPLLPPPGAVPHYPPPQPPLGPGRGESSSTNPSTYAVAPSGFTPHAPYSQIQSPPPHAYHQHLGSQVQPHAPPYDQGRSPSNSSPVQAQRYDIYPQQHQPFPPIHSSPQIRSPGLGGPSLMGPPLPHKGQRSPPFQPAMPTKNSPLSLAAITSPTSPRQKNFHAQTLKLGERLRPLEVSARATEDPAAVVIEVIVGDIPARGNPCQTIARLPLHRRPCSGAGAQDHTDVATNQCHLASAGDKASWRPRNQPTSCH</sequence>
<feature type="region of interest" description="Disordered" evidence="3">
    <location>
        <begin position="219"/>
        <end position="355"/>
    </location>
</feature>
<dbReference type="GO" id="GO:0005634">
    <property type="term" value="C:nucleus"/>
    <property type="evidence" value="ECO:0007669"/>
    <property type="project" value="UniProtKB-SubCell"/>
</dbReference>
<keyword evidence="2" id="KW-0539">Nucleus</keyword>
<dbReference type="SUPFAM" id="SSF57701">
    <property type="entry name" value="Zn2/Cys6 DNA-binding domain"/>
    <property type="match status" value="1"/>
</dbReference>
<feature type="compositionally biased region" description="Polar residues" evidence="3">
    <location>
        <begin position="27"/>
        <end position="41"/>
    </location>
</feature>
<dbReference type="SMART" id="SM00066">
    <property type="entry name" value="GAL4"/>
    <property type="match status" value="1"/>
</dbReference>
<gene>
    <name evidence="5" type="ORF">BDN71DRAFT_169820</name>
</gene>
<organism evidence="5 6">
    <name type="scientific">Pleurotus eryngii</name>
    <name type="common">Boletus of the steppes</name>
    <dbReference type="NCBI Taxonomy" id="5323"/>
    <lineage>
        <taxon>Eukaryota</taxon>
        <taxon>Fungi</taxon>
        <taxon>Dikarya</taxon>
        <taxon>Basidiomycota</taxon>
        <taxon>Agaricomycotina</taxon>
        <taxon>Agaricomycetes</taxon>
        <taxon>Agaricomycetidae</taxon>
        <taxon>Agaricales</taxon>
        <taxon>Pleurotineae</taxon>
        <taxon>Pleurotaceae</taxon>
        <taxon>Pleurotus</taxon>
    </lineage>
</organism>
<dbReference type="PROSITE" id="PS50048">
    <property type="entry name" value="ZN2_CY6_FUNGAL_2"/>
    <property type="match status" value="1"/>
</dbReference>
<accession>A0A9P6A5B4</accession>
<dbReference type="PANTHER" id="PTHR31001:SF89">
    <property type="entry name" value="ZN(2)-C6 FUNGAL-TYPE DOMAIN-CONTAINING PROTEIN"/>
    <property type="match status" value="1"/>
</dbReference>
<evidence type="ECO:0000256" key="2">
    <source>
        <dbReference type="ARBA" id="ARBA00023242"/>
    </source>
</evidence>
<dbReference type="OrthoDB" id="3362851at2759"/>
<dbReference type="PROSITE" id="PS00463">
    <property type="entry name" value="ZN2_CY6_FUNGAL_1"/>
    <property type="match status" value="1"/>
</dbReference>
<dbReference type="InterPro" id="IPR001138">
    <property type="entry name" value="Zn2Cys6_DnaBD"/>
</dbReference>
<dbReference type="EMBL" id="MU154532">
    <property type="protein sequence ID" value="KAF9499307.1"/>
    <property type="molecule type" value="Genomic_DNA"/>
</dbReference>
<dbReference type="GO" id="GO:0008270">
    <property type="term" value="F:zinc ion binding"/>
    <property type="evidence" value="ECO:0007669"/>
    <property type="project" value="InterPro"/>
</dbReference>
<dbReference type="InterPro" id="IPR036864">
    <property type="entry name" value="Zn2-C6_fun-type_DNA-bd_sf"/>
</dbReference>
<dbReference type="CDD" id="cd00067">
    <property type="entry name" value="GAL4"/>
    <property type="match status" value="1"/>
</dbReference>
<dbReference type="InterPro" id="IPR050613">
    <property type="entry name" value="Sec_Metabolite_Reg"/>
</dbReference>
<dbReference type="Pfam" id="PF00172">
    <property type="entry name" value="Zn_clus"/>
    <property type="match status" value="1"/>
</dbReference>
<evidence type="ECO:0000313" key="5">
    <source>
        <dbReference type="EMBL" id="KAF9499307.1"/>
    </source>
</evidence>
<feature type="region of interest" description="Disordered" evidence="3">
    <location>
        <begin position="1"/>
        <end position="108"/>
    </location>
</feature>
<protein>
    <recommendedName>
        <fullName evidence="4">Zn(2)-C6 fungal-type domain-containing protein</fullName>
    </recommendedName>
</protein>
<proteinExistence type="predicted"/>
<comment type="caution">
    <text evidence="5">The sequence shown here is derived from an EMBL/GenBank/DDBJ whole genome shotgun (WGS) entry which is preliminary data.</text>
</comment>
<dbReference type="PANTHER" id="PTHR31001">
    <property type="entry name" value="UNCHARACTERIZED TRANSCRIPTIONAL REGULATORY PROTEIN"/>
    <property type="match status" value="1"/>
</dbReference>
<dbReference type="GO" id="GO:0000981">
    <property type="term" value="F:DNA-binding transcription factor activity, RNA polymerase II-specific"/>
    <property type="evidence" value="ECO:0007669"/>
    <property type="project" value="InterPro"/>
</dbReference>
<name>A0A9P6A5B4_PLEER</name>
<reference evidence="5" key="1">
    <citation type="submission" date="2020-11" db="EMBL/GenBank/DDBJ databases">
        <authorList>
            <consortium name="DOE Joint Genome Institute"/>
            <person name="Ahrendt S."/>
            <person name="Riley R."/>
            <person name="Andreopoulos W."/>
            <person name="Labutti K."/>
            <person name="Pangilinan J."/>
            <person name="Ruiz-Duenas F.J."/>
            <person name="Barrasa J.M."/>
            <person name="Sanchez-Garcia M."/>
            <person name="Camarero S."/>
            <person name="Miyauchi S."/>
            <person name="Serrano A."/>
            <person name="Linde D."/>
            <person name="Babiker R."/>
            <person name="Drula E."/>
            <person name="Ayuso-Fernandez I."/>
            <person name="Pacheco R."/>
            <person name="Padilla G."/>
            <person name="Ferreira P."/>
            <person name="Barriuso J."/>
            <person name="Kellner H."/>
            <person name="Castanera R."/>
            <person name="Alfaro M."/>
            <person name="Ramirez L."/>
            <person name="Pisabarro A.G."/>
            <person name="Kuo A."/>
            <person name="Tritt A."/>
            <person name="Lipzen A."/>
            <person name="He G."/>
            <person name="Yan M."/>
            <person name="Ng V."/>
            <person name="Cullen D."/>
            <person name="Martin F."/>
            <person name="Rosso M.-N."/>
            <person name="Henrissat B."/>
            <person name="Hibbett D."/>
            <person name="Martinez A.T."/>
            <person name="Grigoriev I.V."/>
        </authorList>
    </citation>
    <scope>NUCLEOTIDE SEQUENCE</scope>
    <source>
        <strain evidence="5">ATCC 90797</strain>
    </source>
</reference>
<evidence type="ECO:0000256" key="1">
    <source>
        <dbReference type="ARBA" id="ARBA00004123"/>
    </source>
</evidence>